<reference evidence="1" key="2">
    <citation type="journal article" date="2015" name="Fish Shellfish Immunol.">
        <title>Early steps in the European eel (Anguilla anguilla)-Vibrio vulnificus interaction in the gills: Role of the RtxA13 toxin.</title>
        <authorList>
            <person name="Callol A."/>
            <person name="Pajuelo D."/>
            <person name="Ebbesson L."/>
            <person name="Teles M."/>
            <person name="MacKenzie S."/>
            <person name="Amaro C."/>
        </authorList>
    </citation>
    <scope>NUCLEOTIDE SEQUENCE</scope>
</reference>
<protein>
    <submittedName>
        <fullName evidence="1">Uncharacterized protein</fullName>
    </submittedName>
</protein>
<dbReference type="EMBL" id="GBXM01099908">
    <property type="protein sequence ID" value="JAH08669.1"/>
    <property type="molecule type" value="Transcribed_RNA"/>
</dbReference>
<sequence>MCISKSLIKTNSVFPLSYCHNVYSIDFNIQPQAECRTVSKCIPLL</sequence>
<reference evidence="1" key="1">
    <citation type="submission" date="2014-11" db="EMBL/GenBank/DDBJ databases">
        <authorList>
            <person name="Amaro Gonzalez C."/>
        </authorList>
    </citation>
    <scope>NUCLEOTIDE SEQUENCE</scope>
</reference>
<name>A0A0E9PVX3_ANGAN</name>
<accession>A0A0E9PVX3</accession>
<evidence type="ECO:0000313" key="1">
    <source>
        <dbReference type="EMBL" id="JAH08669.1"/>
    </source>
</evidence>
<organism evidence="1">
    <name type="scientific">Anguilla anguilla</name>
    <name type="common">European freshwater eel</name>
    <name type="synonym">Muraena anguilla</name>
    <dbReference type="NCBI Taxonomy" id="7936"/>
    <lineage>
        <taxon>Eukaryota</taxon>
        <taxon>Metazoa</taxon>
        <taxon>Chordata</taxon>
        <taxon>Craniata</taxon>
        <taxon>Vertebrata</taxon>
        <taxon>Euteleostomi</taxon>
        <taxon>Actinopterygii</taxon>
        <taxon>Neopterygii</taxon>
        <taxon>Teleostei</taxon>
        <taxon>Anguilliformes</taxon>
        <taxon>Anguillidae</taxon>
        <taxon>Anguilla</taxon>
    </lineage>
</organism>
<proteinExistence type="predicted"/>
<dbReference type="AlphaFoldDB" id="A0A0E9PVX3"/>